<reference evidence="1 2" key="1">
    <citation type="journal article" date="2016" name="Proc. Natl. Acad. Sci. U.S.A.">
        <title>Comparative genomics of biotechnologically important yeasts.</title>
        <authorList>
            <person name="Riley R."/>
            <person name="Haridas S."/>
            <person name="Wolfe K.H."/>
            <person name="Lopes M.R."/>
            <person name="Hittinger C.T."/>
            <person name="Goeker M."/>
            <person name="Salamov A.A."/>
            <person name="Wisecaver J.H."/>
            <person name="Long T.M."/>
            <person name="Calvey C.H."/>
            <person name="Aerts A.L."/>
            <person name="Barry K.W."/>
            <person name="Choi C."/>
            <person name="Clum A."/>
            <person name="Coughlan A.Y."/>
            <person name="Deshpande S."/>
            <person name="Douglass A.P."/>
            <person name="Hanson S.J."/>
            <person name="Klenk H.-P."/>
            <person name="LaButti K.M."/>
            <person name="Lapidus A."/>
            <person name="Lindquist E.A."/>
            <person name="Lipzen A.M."/>
            <person name="Meier-Kolthoff J.P."/>
            <person name="Ohm R.A."/>
            <person name="Otillar R.P."/>
            <person name="Pangilinan J.L."/>
            <person name="Peng Y."/>
            <person name="Rokas A."/>
            <person name="Rosa C.A."/>
            <person name="Scheuner C."/>
            <person name="Sibirny A.A."/>
            <person name="Slot J.C."/>
            <person name="Stielow J.B."/>
            <person name="Sun H."/>
            <person name="Kurtzman C.P."/>
            <person name="Blackwell M."/>
            <person name="Grigoriev I.V."/>
            <person name="Jeffries T.W."/>
        </authorList>
    </citation>
    <scope>NUCLEOTIDE SEQUENCE [LARGE SCALE GENOMIC DNA]</scope>
    <source>
        <strain evidence="1 2">DSM 6958</strain>
    </source>
</reference>
<sequence>MVNQTNPWILAQAMAPVASVNITTRGHGYFLHWTIHTNHPALISKQGTVEGGSRLIGAFAQTRFQ</sequence>
<dbReference type="Proteomes" id="UP000095009">
    <property type="component" value="Unassembled WGS sequence"/>
</dbReference>
<proteinExistence type="predicted"/>
<accession>A0A1E3PFY2</accession>
<keyword evidence="2" id="KW-1185">Reference proteome</keyword>
<evidence type="ECO:0000313" key="1">
    <source>
        <dbReference type="EMBL" id="ODQ63852.1"/>
    </source>
</evidence>
<dbReference type="EMBL" id="KV454413">
    <property type="protein sequence ID" value="ODQ63852.1"/>
    <property type="molecule type" value="Genomic_DNA"/>
</dbReference>
<name>A0A1E3PFY2_9ASCO</name>
<organism evidence="1 2">
    <name type="scientific">Nadsonia fulvescens var. elongata DSM 6958</name>
    <dbReference type="NCBI Taxonomy" id="857566"/>
    <lineage>
        <taxon>Eukaryota</taxon>
        <taxon>Fungi</taxon>
        <taxon>Dikarya</taxon>
        <taxon>Ascomycota</taxon>
        <taxon>Saccharomycotina</taxon>
        <taxon>Dipodascomycetes</taxon>
        <taxon>Dipodascales</taxon>
        <taxon>Dipodascales incertae sedis</taxon>
        <taxon>Nadsonia</taxon>
    </lineage>
</organism>
<protein>
    <submittedName>
        <fullName evidence="1">Uncharacterized protein</fullName>
    </submittedName>
</protein>
<dbReference type="AlphaFoldDB" id="A0A1E3PFY2"/>
<evidence type="ECO:0000313" key="2">
    <source>
        <dbReference type="Proteomes" id="UP000095009"/>
    </source>
</evidence>
<gene>
    <name evidence="1" type="ORF">NADFUDRAFT_83949</name>
</gene>